<name>M9RV65_9RHOB</name>
<dbReference type="GO" id="GO:0006825">
    <property type="term" value="P:copper ion transport"/>
    <property type="evidence" value="ECO:0007669"/>
    <property type="project" value="InterPro"/>
</dbReference>
<reference evidence="8 9" key="1">
    <citation type="journal article" date="2013" name="PLoS ONE">
        <title>Poles Apart: Arctic and Antarctic Octadecabacter strains Share High Genome Plasticity and a New Type of Xanthorhodopsin.</title>
        <authorList>
            <person name="Vollmers J."/>
            <person name="Voget S."/>
            <person name="Dietrich S."/>
            <person name="Gollnow K."/>
            <person name="Smits M."/>
            <person name="Meyer K."/>
            <person name="Brinkhoff T."/>
            <person name="Simon M."/>
            <person name="Daniel R."/>
        </authorList>
    </citation>
    <scope>NUCLEOTIDE SEQUENCE [LARGE SCALE GENOMIC DNA]</scope>
    <source>
        <strain evidence="8 9">238</strain>
    </source>
</reference>
<keyword evidence="3 6" id="KW-0812">Transmembrane</keyword>
<dbReference type="AlphaFoldDB" id="M9RV65"/>
<dbReference type="InterPro" id="IPR032694">
    <property type="entry name" value="CopC/D"/>
</dbReference>
<evidence type="ECO:0000256" key="2">
    <source>
        <dbReference type="ARBA" id="ARBA00022475"/>
    </source>
</evidence>
<protein>
    <submittedName>
        <fullName evidence="8">Copper resistance protein D-like protein</fullName>
    </submittedName>
</protein>
<evidence type="ECO:0000256" key="1">
    <source>
        <dbReference type="ARBA" id="ARBA00004651"/>
    </source>
</evidence>
<feature type="transmembrane region" description="Helical" evidence="6">
    <location>
        <begin position="132"/>
        <end position="159"/>
    </location>
</feature>
<gene>
    <name evidence="8" type="ORF">OA238_c38080</name>
</gene>
<keyword evidence="5 6" id="KW-0472">Membrane</keyword>
<proteinExistence type="predicted"/>
<dbReference type="InterPro" id="IPR008457">
    <property type="entry name" value="Cu-R_CopD_dom"/>
</dbReference>
<evidence type="ECO:0000313" key="8">
    <source>
        <dbReference type="EMBL" id="AGI73755.1"/>
    </source>
</evidence>
<evidence type="ECO:0000256" key="6">
    <source>
        <dbReference type="SAM" id="Phobius"/>
    </source>
</evidence>
<dbReference type="EMBL" id="CP003742">
    <property type="protein sequence ID" value="AGI73755.1"/>
    <property type="molecule type" value="Genomic_DNA"/>
</dbReference>
<sequence length="315" mass="33803">MAWPVSGRTSDAEFFRFYGRKLMMEGLAPIDGWAVLAIMAKTADYVAALLVMGGPLFMLAFRAAPVDVLRLARMITFTAVLVGIAILALRFGIRAARISGMGLDGATNTMMLGFVWDSPLGTAAIWRSVGAFLVLAVYIEGIVSIGIAFVGGLLIAASYTFVGHSLADPRWILASFLTVHLLVAAFWIASLVPLYRVAEQKDAPILLHRFGKIASATVTVLVIVGMTFAWLMVGSITALFTTAYGWVLLTKLAFVTGLMGLAAHNKWRLVPALEMGEASAATHLKRSILIEIIAIFMILIATATLTSVTTPPINL</sequence>
<dbReference type="eggNOG" id="COG1276">
    <property type="taxonomic scope" value="Bacteria"/>
</dbReference>
<keyword evidence="2" id="KW-1003">Cell membrane</keyword>
<comment type="subcellular location">
    <subcellularLocation>
        <location evidence="1">Cell membrane</location>
        <topology evidence="1">Multi-pass membrane protein</topology>
    </subcellularLocation>
</comment>
<dbReference type="PANTHER" id="PTHR34820:SF4">
    <property type="entry name" value="INNER MEMBRANE PROTEIN YEBZ"/>
    <property type="match status" value="1"/>
</dbReference>
<evidence type="ECO:0000259" key="7">
    <source>
        <dbReference type="Pfam" id="PF05425"/>
    </source>
</evidence>
<evidence type="ECO:0000256" key="5">
    <source>
        <dbReference type="ARBA" id="ARBA00023136"/>
    </source>
</evidence>
<dbReference type="HOGENOM" id="CLU_080181_0_0_5"/>
<feature type="transmembrane region" description="Helical" evidence="6">
    <location>
        <begin position="216"/>
        <end position="240"/>
    </location>
</feature>
<keyword evidence="9" id="KW-1185">Reference proteome</keyword>
<keyword evidence="4 6" id="KW-1133">Transmembrane helix</keyword>
<dbReference type="GO" id="GO:0005886">
    <property type="term" value="C:plasma membrane"/>
    <property type="evidence" value="ECO:0007669"/>
    <property type="project" value="UniProtKB-SubCell"/>
</dbReference>
<dbReference type="STRING" id="391616.OA238_c38080"/>
<feature type="domain" description="Copper resistance protein D" evidence="7">
    <location>
        <begin position="206"/>
        <end position="305"/>
    </location>
</feature>
<dbReference type="Proteomes" id="UP000004688">
    <property type="component" value="Chromosome"/>
</dbReference>
<feature type="transmembrane region" description="Helical" evidence="6">
    <location>
        <begin position="288"/>
        <end position="308"/>
    </location>
</feature>
<dbReference type="PANTHER" id="PTHR34820">
    <property type="entry name" value="INNER MEMBRANE PROTEIN YEBZ"/>
    <property type="match status" value="1"/>
</dbReference>
<organism evidence="8 9">
    <name type="scientific">Octadecabacter arcticus 238</name>
    <dbReference type="NCBI Taxonomy" id="391616"/>
    <lineage>
        <taxon>Bacteria</taxon>
        <taxon>Pseudomonadati</taxon>
        <taxon>Pseudomonadota</taxon>
        <taxon>Alphaproteobacteria</taxon>
        <taxon>Rhodobacterales</taxon>
        <taxon>Roseobacteraceae</taxon>
        <taxon>Octadecabacter</taxon>
    </lineage>
</organism>
<feature type="transmembrane region" description="Helical" evidence="6">
    <location>
        <begin position="246"/>
        <end position="267"/>
    </location>
</feature>
<evidence type="ECO:0000256" key="4">
    <source>
        <dbReference type="ARBA" id="ARBA00022989"/>
    </source>
</evidence>
<feature type="transmembrane region" description="Helical" evidence="6">
    <location>
        <begin position="71"/>
        <end position="93"/>
    </location>
</feature>
<accession>M9RV65</accession>
<evidence type="ECO:0000313" key="9">
    <source>
        <dbReference type="Proteomes" id="UP000004688"/>
    </source>
</evidence>
<dbReference type="KEGG" id="oar:OA238_c38080"/>
<dbReference type="Pfam" id="PF05425">
    <property type="entry name" value="CopD"/>
    <property type="match status" value="1"/>
</dbReference>
<feature type="transmembrane region" description="Helical" evidence="6">
    <location>
        <begin position="45"/>
        <end position="65"/>
    </location>
</feature>
<evidence type="ECO:0000256" key="3">
    <source>
        <dbReference type="ARBA" id="ARBA00022692"/>
    </source>
</evidence>
<feature type="transmembrane region" description="Helical" evidence="6">
    <location>
        <begin position="171"/>
        <end position="195"/>
    </location>
</feature>